<gene>
    <name evidence="12" type="ORF">ACFSKX_11235</name>
</gene>
<evidence type="ECO:0000259" key="10">
    <source>
        <dbReference type="PROSITE" id="PS51175"/>
    </source>
</evidence>
<evidence type="ECO:0000256" key="6">
    <source>
        <dbReference type="ARBA" id="ARBA00023295"/>
    </source>
</evidence>
<dbReference type="InterPro" id="IPR001223">
    <property type="entry name" value="Glyco_hydro18_cat"/>
</dbReference>
<reference evidence="13" key="1">
    <citation type="journal article" date="2019" name="Int. J. Syst. Evol. Microbiol.">
        <title>The Global Catalogue of Microorganisms (GCM) 10K type strain sequencing project: providing services to taxonomists for standard genome sequencing and annotation.</title>
        <authorList>
            <consortium name="The Broad Institute Genomics Platform"/>
            <consortium name="The Broad Institute Genome Sequencing Center for Infectious Disease"/>
            <person name="Wu L."/>
            <person name="Ma J."/>
        </authorList>
    </citation>
    <scope>NUCLEOTIDE SEQUENCE [LARGE SCALE GENOMIC DNA]</scope>
    <source>
        <strain evidence="13">KCTC 12848</strain>
    </source>
</reference>
<dbReference type="InterPro" id="IPR017853">
    <property type="entry name" value="GH"/>
</dbReference>
<dbReference type="CDD" id="cd04080">
    <property type="entry name" value="CBM6_cellulase-like"/>
    <property type="match status" value="1"/>
</dbReference>
<dbReference type="PANTHER" id="PTHR11177:SF317">
    <property type="entry name" value="CHITINASE 12-RELATED"/>
    <property type="match status" value="1"/>
</dbReference>
<evidence type="ECO:0000256" key="5">
    <source>
        <dbReference type="ARBA" id="ARBA00023277"/>
    </source>
</evidence>
<keyword evidence="3 9" id="KW-0732">Signal</keyword>
<keyword evidence="4 7" id="KW-0378">Hydrolase</keyword>
<evidence type="ECO:0000256" key="1">
    <source>
        <dbReference type="ARBA" id="ARBA00000822"/>
    </source>
</evidence>
<dbReference type="PROSITE" id="PS51910">
    <property type="entry name" value="GH18_2"/>
    <property type="match status" value="1"/>
</dbReference>
<evidence type="ECO:0000256" key="3">
    <source>
        <dbReference type="ARBA" id="ARBA00022729"/>
    </source>
</evidence>
<dbReference type="SMART" id="SM00606">
    <property type="entry name" value="CBD_IV"/>
    <property type="match status" value="1"/>
</dbReference>
<dbReference type="SUPFAM" id="SSF51055">
    <property type="entry name" value="Carbohydrate binding domain"/>
    <property type="match status" value="1"/>
</dbReference>
<name>A0ABW5EBN5_9GAMM</name>
<dbReference type="Gene3D" id="2.10.10.20">
    <property type="entry name" value="Carbohydrate-binding module superfamily 5/12"/>
    <property type="match status" value="1"/>
</dbReference>
<keyword evidence="6 7" id="KW-0326">Glycosidase</keyword>
<evidence type="ECO:0000256" key="7">
    <source>
        <dbReference type="RuleBase" id="RU000489"/>
    </source>
</evidence>
<dbReference type="Proteomes" id="UP001597425">
    <property type="component" value="Unassembled WGS sequence"/>
</dbReference>
<dbReference type="PROSITE" id="PS51175">
    <property type="entry name" value="CBM6"/>
    <property type="match status" value="1"/>
</dbReference>
<dbReference type="CDD" id="cd12214">
    <property type="entry name" value="ChiA1_BD"/>
    <property type="match status" value="1"/>
</dbReference>
<keyword evidence="5" id="KW-0119">Carbohydrate metabolism</keyword>
<dbReference type="InterPro" id="IPR008979">
    <property type="entry name" value="Galactose-bd-like_sf"/>
</dbReference>
<dbReference type="Pfam" id="PF00704">
    <property type="entry name" value="Glyco_hydro_18"/>
    <property type="match status" value="1"/>
</dbReference>
<proteinExistence type="inferred from homology"/>
<comment type="catalytic activity">
    <reaction evidence="1">
        <text>Random endo-hydrolysis of N-acetyl-beta-D-glucosaminide (1-&gt;4)-beta-linkages in chitin and chitodextrins.</text>
        <dbReference type="EC" id="3.2.1.14"/>
    </reaction>
</comment>
<comment type="caution">
    <text evidence="12">The sequence shown here is derived from an EMBL/GenBank/DDBJ whole genome shotgun (WGS) entry which is preliminary data.</text>
</comment>
<evidence type="ECO:0000259" key="11">
    <source>
        <dbReference type="PROSITE" id="PS51910"/>
    </source>
</evidence>
<protein>
    <recommendedName>
        <fullName evidence="2">chitinase</fullName>
        <ecNumber evidence="2">3.2.1.14</ecNumber>
    </recommendedName>
</protein>
<feature type="signal peptide" evidence="9">
    <location>
        <begin position="1"/>
        <end position="28"/>
    </location>
</feature>
<dbReference type="PANTHER" id="PTHR11177">
    <property type="entry name" value="CHITINASE"/>
    <property type="match status" value="1"/>
</dbReference>
<evidence type="ECO:0000256" key="2">
    <source>
        <dbReference type="ARBA" id="ARBA00012729"/>
    </source>
</evidence>
<dbReference type="Gene3D" id="2.60.120.260">
    <property type="entry name" value="Galactose-binding domain-like"/>
    <property type="match status" value="1"/>
</dbReference>
<dbReference type="Gene3D" id="3.40.5.30">
    <property type="entry name" value="(Trans)glycosidases - domain 2"/>
    <property type="match status" value="1"/>
</dbReference>
<evidence type="ECO:0000313" key="12">
    <source>
        <dbReference type="EMBL" id="MFD2310988.1"/>
    </source>
</evidence>
<organism evidence="12 13">
    <name type="scientific">Microbulbifer halophilus</name>
    <dbReference type="NCBI Taxonomy" id="453963"/>
    <lineage>
        <taxon>Bacteria</taxon>
        <taxon>Pseudomonadati</taxon>
        <taxon>Pseudomonadota</taxon>
        <taxon>Gammaproteobacteria</taxon>
        <taxon>Cellvibrionales</taxon>
        <taxon>Microbulbiferaceae</taxon>
        <taxon>Microbulbifer</taxon>
    </lineage>
</organism>
<dbReference type="RefSeq" id="WP_265721568.1">
    <property type="nucleotide sequence ID" value="NZ_JAPIVK010000012.1"/>
</dbReference>
<dbReference type="InterPro" id="IPR001579">
    <property type="entry name" value="Glyco_hydro_18_chit_AS"/>
</dbReference>
<dbReference type="SUPFAM" id="SSF51445">
    <property type="entry name" value="(Trans)glycosidases"/>
    <property type="match status" value="1"/>
</dbReference>
<evidence type="ECO:0000256" key="9">
    <source>
        <dbReference type="SAM" id="SignalP"/>
    </source>
</evidence>
<comment type="similarity">
    <text evidence="8">Belongs to the glycosyl hydrolase 18 family.</text>
</comment>
<dbReference type="InterPro" id="IPR006584">
    <property type="entry name" value="Cellulose-bd_IV"/>
</dbReference>
<dbReference type="SMART" id="SM00495">
    <property type="entry name" value="ChtBD3"/>
    <property type="match status" value="1"/>
</dbReference>
<keyword evidence="13" id="KW-1185">Reference proteome</keyword>
<dbReference type="EMBL" id="JBHUJD010000013">
    <property type="protein sequence ID" value="MFD2310988.1"/>
    <property type="molecule type" value="Genomic_DNA"/>
</dbReference>
<feature type="domain" description="GH18" evidence="11">
    <location>
        <begin position="30"/>
        <end position="345"/>
    </location>
</feature>
<dbReference type="InterPro" id="IPR005084">
    <property type="entry name" value="CBM6"/>
</dbReference>
<evidence type="ECO:0000256" key="4">
    <source>
        <dbReference type="ARBA" id="ARBA00022801"/>
    </source>
</evidence>
<dbReference type="Gene3D" id="3.20.20.80">
    <property type="entry name" value="Glycosidases"/>
    <property type="match status" value="1"/>
</dbReference>
<dbReference type="SMART" id="SM00636">
    <property type="entry name" value="Glyco_18"/>
    <property type="match status" value="1"/>
</dbReference>
<sequence>MKAFNKSKIFGKMTALSALLLSTTLAQAADRVVGYIPSYKNMPAIVDSTDLDKLTHINLSFLNPDASGVVAVGGNPVCMAGPNGGNVSGADIAYVVDQAHQAGVKVLVSVAGGVIPACSGSWQSLLDPANRANTVNNLLDFVATHNLDGLDVDIEGGVLTEIDNAGNYTPFIQELRNGLPAGKLLTSATASYNGGMVPTSSLPYFDFVNIMSYDAVGPSWGTPGIEHSSYEQAVSHIDTWRARGLSADKLVLGVPFYGYGFGSYAPSYSIADIVAQFGSAAAQQDVIGSLCANCNYITYNGIPTIRAKTRLALEEGSGVMIWELSQDASGANSLLGVIDSETGNSGGGSGGDTGNCPQWSQGTSYVAGDVVAYQGGYYIAEHDNPGYDPTISTYFWEPTTADACDDSNPDGFSLHTEAEDYSSMSGVQLEATTDTGGGENVGWIETGDWMAYAGMSLPAAGTYRIEMRVASPSGGSASLDLNAGQTQLGTVNIPATGDWQNWQTVSMEVQLPAGPFDFGIYAAQGGWNINWFTVTRL</sequence>
<dbReference type="InterPro" id="IPR050314">
    <property type="entry name" value="Glycosyl_Hydrlase_18"/>
</dbReference>
<dbReference type="EC" id="3.2.1.14" evidence="2"/>
<dbReference type="Pfam" id="PF03422">
    <property type="entry name" value="CBM_6"/>
    <property type="match status" value="1"/>
</dbReference>
<feature type="chain" id="PRO_5045851607" description="chitinase" evidence="9">
    <location>
        <begin position="29"/>
        <end position="537"/>
    </location>
</feature>
<dbReference type="SUPFAM" id="SSF49785">
    <property type="entry name" value="Galactose-binding domain-like"/>
    <property type="match status" value="1"/>
</dbReference>
<dbReference type="InterPro" id="IPR011583">
    <property type="entry name" value="Chitinase_II/V-like_cat"/>
</dbReference>
<feature type="domain" description="CBM6" evidence="10">
    <location>
        <begin position="414"/>
        <end position="535"/>
    </location>
</feature>
<dbReference type="PROSITE" id="PS01095">
    <property type="entry name" value="GH18_1"/>
    <property type="match status" value="1"/>
</dbReference>
<evidence type="ECO:0000256" key="8">
    <source>
        <dbReference type="RuleBase" id="RU004453"/>
    </source>
</evidence>
<accession>A0ABW5EBN5</accession>
<dbReference type="InterPro" id="IPR003610">
    <property type="entry name" value="CBM5/12"/>
</dbReference>
<evidence type="ECO:0000313" key="13">
    <source>
        <dbReference type="Proteomes" id="UP001597425"/>
    </source>
</evidence>
<dbReference type="InterPro" id="IPR036573">
    <property type="entry name" value="CBM_sf_5/12"/>
</dbReference>